<gene>
    <name evidence="3" type="ORF">SCAL_000990</name>
</gene>
<dbReference type="GO" id="GO:0008299">
    <property type="term" value="P:isoprenoid biosynthetic process"/>
    <property type="evidence" value="ECO:0007669"/>
    <property type="project" value="UniProtKB-KW"/>
</dbReference>
<dbReference type="PANTHER" id="PTHR42870:SF1">
    <property type="entry name" value="NON-SPECIFIC LIPID-TRANSFER PROTEIN-LIKE 2"/>
    <property type="match status" value="1"/>
</dbReference>
<dbReference type="InterPro" id="IPR055140">
    <property type="entry name" value="Thiolase_C_2"/>
</dbReference>
<evidence type="ECO:0000259" key="2">
    <source>
        <dbReference type="Pfam" id="PF22691"/>
    </source>
</evidence>
<dbReference type="EMBL" id="LYOS01000003">
    <property type="protein sequence ID" value="OFV67615.1"/>
    <property type="molecule type" value="Genomic_DNA"/>
</dbReference>
<dbReference type="InterPro" id="IPR016039">
    <property type="entry name" value="Thiolase-like"/>
</dbReference>
<dbReference type="SUPFAM" id="SSF53901">
    <property type="entry name" value="Thiolase-like"/>
    <property type="match status" value="1"/>
</dbReference>
<comment type="caution">
    <text evidence="3">The sequence shown here is derived from an EMBL/GenBank/DDBJ whole genome shotgun (WGS) entry which is preliminary data.</text>
</comment>
<sequence length="68" mass="7043">MSGGLLGKGHPLGATGISQIYGVVEQMKGKAPKGNQIDPLPEIGMTDNLGGDFGTLAHIILGRSRRSK</sequence>
<dbReference type="GO" id="GO:0016746">
    <property type="term" value="F:acyltransferase activity"/>
    <property type="evidence" value="ECO:0007669"/>
    <property type="project" value="InterPro"/>
</dbReference>
<feature type="domain" description="Thiolase C-terminal" evidence="2">
    <location>
        <begin position="2"/>
        <end position="63"/>
    </location>
</feature>
<dbReference type="Gene3D" id="3.40.47.10">
    <property type="match status" value="1"/>
</dbReference>
<name>A0A1F2P9A9_9EURY</name>
<proteinExistence type="predicted"/>
<evidence type="ECO:0000313" key="4">
    <source>
        <dbReference type="Proteomes" id="UP000186940"/>
    </source>
</evidence>
<dbReference type="STRING" id="1838285.SCAL_000990"/>
<accession>A0A1F2P9A9</accession>
<dbReference type="Pfam" id="PF22691">
    <property type="entry name" value="Thiolase_C_1"/>
    <property type="match status" value="1"/>
</dbReference>
<organism evidence="3 4">
    <name type="scientific">Candidatus Syntropharchaeum caldarium</name>
    <dbReference type="NCBI Taxonomy" id="1838285"/>
    <lineage>
        <taxon>Archaea</taxon>
        <taxon>Methanobacteriati</taxon>
        <taxon>Methanobacteriota</taxon>
        <taxon>Stenosarchaea group</taxon>
        <taxon>Methanomicrobia</taxon>
        <taxon>Methanosarcinales</taxon>
        <taxon>ANME-2 cluster</taxon>
        <taxon>Candidatus Syntropharchaeum</taxon>
    </lineage>
</organism>
<dbReference type="PANTHER" id="PTHR42870">
    <property type="entry name" value="ACETYL-COA C-ACETYLTRANSFERASE"/>
    <property type="match status" value="1"/>
</dbReference>
<dbReference type="AlphaFoldDB" id="A0A1F2P9A9"/>
<protein>
    <submittedName>
        <fullName evidence="3">Acetyl-CoA acetyltransferase</fullName>
    </submittedName>
</protein>
<evidence type="ECO:0000313" key="3">
    <source>
        <dbReference type="EMBL" id="OFV67615.1"/>
    </source>
</evidence>
<evidence type="ECO:0000256" key="1">
    <source>
        <dbReference type="ARBA" id="ARBA00023229"/>
    </source>
</evidence>
<dbReference type="Proteomes" id="UP000186940">
    <property type="component" value="Unassembled WGS sequence"/>
</dbReference>
<keyword evidence="4" id="KW-1185">Reference proteome</keyword>
<reference evidence="3" key="1">
    <citation type="submission" date="2016-05" db="EMBL/GenBank/DDBJ databases">
        <title>Microbial consortia oxidize butane by reversing methanogenesis.</title>
        <authorList>
            <person name="Laso-Perez R."/>
            <person name="Richter M."/>
            <person name="Wegener G."/>
            <person name="Musat F."/>
        </authorList>
    </citation>
    <scope>NUCLEOTIDE SEQUENCE [LARGE SCALE GENOMIC DNA]</scope>
    <source>
        <strain evidence="3">BOX2</strain>
    </source>
</reference>
<keyword evidence="1" id="KW-0414">Isoprene biosynthesis</keyword>